<evidence type="ECO:0000313" key="2">
    <source>
        <dbReference type="Proteomes" id="UP000285908"/>
    </source>
</evidence>
<dbReference type="RefSeq" id="WP_127904792.1">
    <property type="nucleotide sequence ID" value="NZ_RQXX01000001.1"/>
</dbReference>
<accession>A0A438AL07</accession>
<name>A0A438AL07_9RHOB</name>
<dbReference type="InterPro" id="IPR029058">
    <property type="entry name" value="AB_hydrolase_fold"/>
</dbReference>
<gene>
    <name evidence="1" type="ORF">EKE94_01255</name>
</gene>
<dbReference type="OrthoDB" id="8421922at2"/>
<dbReference type="SUPFAM" id="SSF53474">
    <property type="entry name" value="alpha/beta-Hydrolases"/>
    <property type="match status" value="1"/>
</dbReference>
<organism evidence="1 2">
    <name type="scientific">Mesobaculum littorinae</name>
    <dbReference type="NCBI Taxonomy" id="2486419"/>
    <lineage>
        <taxon>Bacteria</taxon>
        <taxon>Pseudomonadati</taxon>
        <taxon>Pseudomonadota</taxon>
        <taxon>Alphaproteobacteria</taxon>
        <taxon>Rhodobacterales</taxon>
        <taxon>Roseobacteraceae</taxon>
        <taxon>Mesobaculum</taxon>
    </lineage>
</organism>
<evidence type="ECO:0000313" key="1">
    <source>
        <dbReference type="EMBL" id="RVV99350.1"/>
    </source>
</evidence>
<reference evidence="1 2" key="1">
    <citation type="submission" date="2018-11" db="EMBL/GenBank/DDBJ databases">
        <title>Mesobaculum littorinae gen. nov., sp. nov., isolated from Littorina scabra that represents a novel genus of the order Rhodobacteraceae.</title>
        <authorList>
            <person name="Li F."/>
        </authorList>
    </citation>
    <scope>NUCLEOTIDE SEQUENCE [LARGE SCALE GENOMIC DNA]</scope>
    <source>
        <strain evidence="1 2">M0103</strain>
    </source>
</reference>
<dbReference type="EMBL" id="RQXX01000001">
    <property type="protein sequence ID" value="RVV99350.1"/>
    <property type="molecule type" value="Genomic_DNA"/>
</dbReference>
<evidence type="ECO:0008006" key="3">
    <source>
        <dbReference type="Google" id="ProtNLM"/>
    </source>
</evidence>
<protein>
    <recommendedName>
        <fullName evidence="3">Alpha/beta hydrolase</fullName>
    </recommendedName>
</protein>
<dbReference type="AlphaFoldDB" id="A0A438AL07"/>
<sequence>MSTTQQLNDLLKNADKNETFLIGNGENRIPVRFKRGAANAAALIVNFHGAIDKKTRKVPAFIPWLPVPPASAHQISIADPIIEGHEDLSIAWYAGSEHFDLQAQLHEMLDEFSDLLGVSRTIFFGTSGGGFAALFNAWKAESDSSIAIVGNPQTNILNYYKGHVDRYQACCWPSSSDAEGISESICHDVAELFSKAFTKTVIYIQSTADTFHMSNHMTPFLQKTAGVKGDRLILDVGFWGGFRHAPEMRAYLPWIRAALTSKTTSKKDILIAKASLQHEVSGGEVGKTSPEKNSKNFEEKDLAFAKVISDWMLKTVDTGKVIS</sequence>
<dbReference type="Proteomes" id="UP000285908">
    <property type="component" value="Unassembled WGS sequence"/>
</dbReference>
<comment type="caution">
    <text evidence="1">The sequence shown here is derived from an EMBL/GenBank/DDBJ whole genome shotgun (WGS) entry which is preliminary data.</text>
</comment>
<keyword evidence="2" id="KW-1185">Reference proteome</keyword>
<proteinExistence type="predicted"/>